<evidence type="ECO:0000256" key="1">
    <source>
        <dbReference type="SAM" id="MobiDB-lite"/>
    </source>
</evidence>
<accession>A0A6C0BU64</accession>
<reference evidence="2" key="1">
    <citation type="journal article" date="2020" name="Nature">
        <title>Giant virus diversity and host interactions through global metagenomics.</title>
        <authorList>
            <person name="Schulz F."/>
            <person name="Roux S."/>
            <person name="Paez-Espino D."/>
            <person name="Jungbluth S."/>
            <person name="Walsh D.A."/>
            <person name="Denef V.J."/>
            <person name="McMahon K.D."/>
            <person name="Konstantinidis K.T."/>
            <person name="Eloe-Fadrosh E.A."/>
            <person name="Kyrpides N.C."/>
            <person name="Woyke T."/>
        </authorList>
    </citation>
    <scope>NUCLEOTIDE SEQUENCE</scope>
    <source>
        <strain evidence="2">GVMAG-M-3300019093-7</strain>
    </source>
</reference>
<feature type="region of interest" description="Disordered" evidence="1">
    <location>
        <begin position="38"/>
        <end position="57"/>
    </location>
</feature>
<name>A0A6C0BU64_9ZZZZ</name>
<dbReference type="EMBL" id="MN739261">
    <property type="protein sequence ID" value="QHS95985.1"/>
    <property type="molecule type" value="Genomic_DNA"/>
</dbReference>
<sequence length="121" mass="13871">MNFAFLLFATFLLTTQPLRGFHFFKNHKINSAIHSSCNSDEPCSNRDEPCSNRDETGRNSKLKKIIDALLRPDNMRPKIILFPKITHEEDDWESGEIPWDFVENGNVSVALDPHSIAMLLL</sequence>
<proteinExistence type="predicted"/>
<feature type="compositionally biased region" description="Basic and acidic residues" evidence="1">
    <location>
        <begin position="43"/>
        <end position="57"/>
    </location>
</feature>
<organism evidence="2">
    <name type="scientific">viral metagenome</name>
    <dbReference type="NCBI Taxonomy" id="1070528"/>
    <lineage>
        <taxon>unclassified sequences</taxon>
        <taxon>metagenomes</taxon>
        <taxon>organismal metagenomes</taxon>
    </lineage>
</organism>
<dbReference type="AlphaFoldDB" id="A0A6C0BU64"/>
<protein>
    <submittedName>
        <fullName evidence="2">Uncharacterized protein</fullName>
    </submittedName>
</protein>
<evidence type="ECO:0000313" key="2">
    <source>
        <dbReference type="EMBL" id="QHS95985.1"/>
    </source>
</evidence>